<feature type="compositionally biased region" description="Polar residues" evidence="7">
    <location>
        <begin position="630"/>
        <end position="641"/>
    </location>
</feature>
<keyword evidence="9" id="KW-0238">DNA-binding</keyword>
<evidence type="ECO:0000256" key="7">
    <source>
        <dbReference type="SAM" id="MobiDB-lite"/>
    </source>
</evidence>
<gene>
    <name evidence="9" type="ORF">PECUL_23A029690</name>
</gene>
<organism evidence="9 10">
    <name type="scientific">Pelobates cultripes</name>
    <name type="common">Western spadefoot toad</name>
    <dbReference type="NCBI Taxonomy" id="61616"/>
    <lineage>
        <taxon>Eukaryota</taxon>
        <taxon>Metazoa</taxon>
        <taxon>Chordata</taxon>
        <taxon>Craniata</taxon>
        <taxon>Vertebrata</taxon>
        <taxon>Euteleostomi</taxon>
        <taxon>Amphibia</taxon>
        <taxon>Batrachia</taxon>
        <taxon>Anura</taxon>
        <taxon>Pelobatoidea</taxon>
        <taxon>Pelobatidae</taxon>
        <taxon>Pelobates</taxon>
    </lineage>
</organism>
<feature type="region of interest" description="Disordered" evidence="7">
    <location>
        <begin position="583"/>
        <end position="641"/>
    </location>
</feature>
<keyword evidence="10" id="KW-1185">Reference proteome</keyword>
<dbReference type="Gene3D" id="3.30.200.20">
    <property type="entry name" value="Phosphorylase Kinase, domain 1"/>
    <property type="match status" value="1"/>
</dbReference>
<dbReference type="SUPFAM" id="SSF56112">
    <property type="entry name" value="Protein kinase-like (PK-like)"/>
    <property type="match status" value="1"/>
</dbReference>
<keyword evidence="5 6" id="KW-0067">ATP-binding</keyword>
<evidence type="ECO:0000256" key="2">
    <source>
        <dbReference type="ARBA" id="ARBA00022679"/>
    </source>
</evidence>
<dbReference type="PANTHER" id="PTHR24058">
    <property type="entry name" value="DUAL SPECIFICITY PROTEIN KINASE"/>
    <property type="match status" value="1"/>
</dbReference>
<dbReference type="GO" id="GO:0004713">
    <property type="term" value="F:protein tyrosine kinase activity"/>
    <property type="evidence" value="ECO:0007669"/>
    <property type="project" value="TreeGrafter"/>
</dbReference>
<dbReference type="Gene3D" id="1.10.510.10">
    <property type="entry name" value="Transferase(Phosphotransferase) domain 1"/>
    <property type="match status" value="1"/>
</dbReference>
<dbReference type="GO" id="GO:0004674">
    <property type="term" value="F:protein serine/threonine kinase activity"/>
    <property type="evidence" value="ECO:0007669"/>
    <property type="project" value="UniProtKB-KW"/>
</dbReference>
<sequence>MEKNSKISEPAEYQDDLPKLEQPNILWSKTNVYIVQELLGSGTFGNVVKGVINGTNEKVAIKILKDTPYVAEFAEEEVDILCQLSKEQPDDFNLVKHYDYFQHNNNICIVFEMLDISLSDFIKKCNCRPLPVKHIRPIVQQVGSALAKLKSLGIIHTDLKPENIMLVDTSKHPFKVKVIDFGCAIHTSKARCSSYIQTRYYRSPEIILGLPFWEAIDMWSLGCIMAELFTGHPLYPGASEYDQIRYITETQGLPPENMLDRGTKTEFYFRIDWDSDDVLWSLKSKIRYEFDSGIRPMERRKYVFSSLDDMRKVILPSKLESSDTLVEMGDVGQFIDLMKEMLAIDPRKRITPTEFLSHPFITMAHLQHFTRSSSVNPCFQAMEMNKEQQEVCPELPEIETKSQNAQNTEEPQIEENSVRKEKKENIERLLKLHENAITLANQMGVQNEISSQTEAEPQGECESAPPAQIEIQDQHAQDEPLQKKSNEAEENCEVVMEDVGPNTQERPAQSKTETSDENEIEILSESDDGDREEKEGKKKRKRGSCLRRVLQALCCCIPRKPKKVKVNTPESSDVVIYQVHGLHNSTRESSTESEAAASTHSSLPSERSGGLLRKCVNSVSRMRMKKQKTSSETSNIQSFHQ</sequence>
<dbReference type="InterPro" id="IPR008271">
    <property type="entry name" value="Ser/Thr_kinase_AS"/>
</dbReference>
<feature type="compositionally biased region" description="Polar residues" evidence="7">
    <location>
        <begin position="501"/>
        <end position="512"/>
    </location>
</feature>
<dbReference type="EMBL" id="OW240921">
    <property type="protein sequence ID" value="CAH2320299.1"/>
    <property type="molecule type" value="Genomic_DNA"/>
</dbReference>
<feature type="binding site" evidence="6">
    <location>
        <position position="62"/>
    </location>
    <ligand>
        <name>ATP</name>
        <dbReference type="ChEBI" id="CHEBI:30616"/>
    </ligand>
</feature>
<dbReference type="GO" id="GO:0005634">
    <property type="term" value="C:nucleus"/>
    <property type="evidence" value="ECO:0007669"/>
    <property type="project" value="TreeGrafter"/>
</dbReference>
<dbReference type="InterPro" id="IPR000719">
    <property type="entry name" value="Prot_kinase_dom"/>
</dbReference>
<keyword evidence="9" id="KW-0371">Homeobox</keyword>
<evidence type="ECO:0000256" key="3">
    <source>
        <dbReference type="ARBA" id="ARBA00022741"/>
    </source>
</evidence>
<keyword evidence="3 6" id="KW-0547">Nucleotide-binding</keyword>
<dbReference type="PANTHER" id="PTHR24058:SF46">
    <property type="entry name" value="HOMEODOMAIN-INTERACTING PROTEIN KINASE 4"/>
    <property type="match status" value="1"/>
</dbReference>
<feature type="region of interest" description="Disordered" evidence="7">
    <location>
        <begin position="497"/>
        <end position="542"/>
    </location>
</feature>
<dbReference type="PROSITE" id="PS00108">
    <property type="entry name" value="PROTEIN_KINASE_ST"/>
    <property type="match status" value="1"/>
</dbReference>
<dbReference type="PROSITE" id="PS00107">
    <property type="entry name" value="PROTEIN_KINASE_ATP"/>
    <property type="match status" value="1"/>
</dbReference>
<evidence type="ECO:0000313" key="9">
    <source>
        <dbReference type="EMBL" id="CAH2320299.1"/>
    </source>
</evidence>
<keyword evidence="2" id="KW-0808">Transferase</keyword>
<dbReference type="InterPro" id="IPR017441">
    <property type="entry name" value="Protein_kinase_ATP_BS"/>
</dbReference>
<evidence type="ECO:0000256" key="4">
    <source>
        <dbReference type="ARBA" id="ARBA00022777"/>
    </source>
</evidence>
<dbReference type="GO" id="GO:0005524">
    <property type="term" value="F:ATP binding"/>
    <property type="evidence" value="ECO:0007669"/>
    <property type="project" value="UniProtKB-UniRule"/>
</dbReference>
<evidence type="ECO:0000256" key="6">
    <source>
        <dbReference type="PROSITE-ProRule" id="PRU10141"/>
    </source>
</evidence>
<feature type="compositionally biased region" description="Low complexity" evidence="7">
    <location>
        <begin position="592"/>
        <end position="602"/>
    </location>
</feature>
<dbReference type="InterPro" id="IPR011009">
    <property type="entry name" value="Kinase-like_dom_sf"/>
</dbReference>
<proteinExistence type="predicted"/>
<feature type="region of interest" description="Disordered" evidence="7">
    <location>
        <begin position="400"/>
        <end position="420"/>
    </location>
</feature>
<dbReference type="InterPro" id="IPR050494">
    <property type="entry name" value="Ser_Thr_dual-spec_kinase"/>
</dbReference>
<feature type="compositionally biased region" description="Acidic residues" evidence="7">
    <location>
        <begin position="515"/>
        <end position="530"/>
    </location>
</feature>
<dbReference type="SMART" id="SM00220">
    <property type="entry name" value="S_TKc"/>
    <property type="match status" value="1"/>
</dbReference>
<evidence type="ECO:0000256" key="1">
    <source>
        <dbReference type="ARBA" id="ARBA00022527"/>
    </source>
</evidence>
<dbReference type="Pfam" id="PF00069">
    <property type="entry name" value="Pkinase"/>
    <property type="match status" value="1"/>
</dbReference>
<dbReference type="Proteomes" id="UP001295444">
    <property type="component" value="Chromosome 10"/>
</dbReference>
<evidence type="ECO:0000313" key="10">
    <source>
        <dbReference type="Proteomes" id="UP001295444"/>
    </source>
</evidence>
<keyword evidence="1" id="KW-0723">Serine/threonine-protein kinase</keyword>
<feature type="domain" description="Protein kinase" evidence="8">
    <location>
        <begin position="33"/>
        <end position="361"/>
    </location>
</feature>
<dbReference type="GO" id="GO:0005737">
    <property type="term" value="C:cytoplasm"/>
    <property type="evidence" value="ECO:0007669"/>
    <property type="project" value="TreeGrafter"/>
</dbReference>
<name>A0AAD1TC14_PELCU</name>
<feature type="compositionally biased region" description="Polar residues" evidence="7">
    <location>
        <begin position="401"/>
        <end position="410"/>
    </location>
</feature>
<dbReference type="PROSITE" id="PS50011">
    <property type="entry name" value="PROTEIN_KINASE_DOM"/>
    <property type="match status" value="1"/>
</dbReference>
<reference evidence="9" key="1">
    <citation type="submission" date="2022-03" db="EMBL/GenBank/DDBJ databases">
        <authorList>
            <person name="Alioto T."/>
            <person name="Alioto T."/>
            <person name="Gomez Garrido J."/>
        </authorList>
    </citation>
    <scope>NUCLEOTIDE SEQUENCE</scope>
</reference>
<evidence type="ECO:0000259" key="8">
    <source>
        <dbReference type="PROSITE" id="PS50011"/>
    </source>
</evidence>
<keyword evidence="4 9" id="KW-0418">Kinase</keyword>
<accession>A0AAD1TC14</accession>
<dbReference type="AlphaFoldDB" id="A0AAD1TC14"/>
<protein>
    <submittedName>
        <fullName evidence="9">Homeodomain-interacting kinase 2, partial</fullName>
    </submittedName>
</protein>
<dbReference type="GO" id="GO:0003677">
    <property type="term" value="F:DNA binding"/>
    <property type="evidence" value="ECO:0007669"/>
    <property type="project" value="UniProtKB-KW"/>
</dbReference>
<evidence type="ECO:0000256" key="5">
    <source>
        <dbReference type="ARBA" id="ARBA00022840"/>
    </source>
</evidence>